<evidence type="ECO:0000259" key="8">
    <source>
        <dbReference type="PROSITE" id="PS50025"/>
    </source>
</evidence>
<dbReference type="GO" id="GO:0048513">
    <property type="term" value="P:animal organ development"/>
    <property type="evidence" value="ECO:0007669"/>
    <property type="project" value="UniProtKB-ARBA"/>
</dbReference>
<comment type="caution">
    <text evidence="10">The sequence shown here is derived from an EMBL/GenBank/DDBJ whole genome shotgun (WGS) entry which is preliminary data.</text>
</comment>
<organism evidence="10 11">
    <name type="scientific">Portunus trituberculatus</name>
    <name type="common">Swimming crab</name>
    <name type="synonym">Neptunus trituberculatus</name>
    <dbReference type="NCBI Taxonomy" id="210409"/>
    <lineage>
        <taxon>Eukaryota</taxon>
        <taxon>Metazoa</taxon>
        <taxon>Ecdysozoa</taxon>
        <taxon>Arthropoda</taxon>
        <taxon>Crustacea</taxon>
        <taxon>Multicrustacea</taxon>
        <taxon>Malacostraca</taxon>
        <taxon>Eumalacostraca</taxon>
        <taxon>Eucarida</taxon>
        <taxon>Decapoda</taxon>
        <taxon>Pleocyemata</taxon>
        <taxon>Brachyura</taxon>
        <taxon>Eubrachyura</taxon>
        <taxon>Portunoidea</taxon>
        <taxon>Portunidae</taxon>
        <taxon>Portuninae</taxon>
        <taxon>Portunus</taxon>
    </lineage>
</organism>
<keyword evidence="4 6" id="KW-1015">Disulfide bond</keyword>
<dbReference type="PROSITE" id="PS01186">
    <property type="entry name" value="EGF_2"/>
    <property type="match status" value="1"/>
</dbReference>
<dbReference type="InterPro" id="IPR013320">
    <property type="entry name" value="ConA-like_dom_sf"/>
</dbReference>
<reference evidence="10 11" key="1">
    <citation type="submission" date="2019-05" db="EMBL/GenBank/DDBJ databases">
        <title>Another draft genome of Portunus trituberculatus and its Hox gene families provides insights of decapod evolution.</title>
        <authorList>
            <person name="Jeong J.-H."/>
            <person name="Song I."/>
            <person name="Kim S."/>
            <person name="Choi T."/>
            <person name="Kim D."/>
            <person name="Ryu S."/>
            <person name="Kim W."/>
        </authorList>
    </citation>
    <scope>NUCLEOTIDE SEQUENCE [LARGE SCALE GENOMIC DNA]</scope>
    <source>
        <tissue evidence="10">Muscle</tissue>
    </source>
</reference>
<protein>
    <submittedName>
        <fullName evidence="10">Putative neural-cadherin 2</fullName>
    </submittedName>
</protein>
<dbReference type="SMART" id="SM00282">
    <property type="entry name" value="LamG"/>
    <property type="match status" value="1"/>
</dbReference>
<dbReference type="PROSITE" id="PS50025">
    <property type="entry name" value="LAM_G_DOMAIN"/>
    <property type="match status" value="1"/>
</dbReference>
<keyword evidence="1 6" id="KW-0245">EGF-like domain</keyword>
<dbReference type="Pfam" id="PF00008">
    <property type="entry name" value="EGF"/>
    <property type="match status" value="1"/>
</dbReference>
<feature type="domain" description="Laminin G" evidence="8">
    <location>
        <begin position="65"/>
        <end position="265"/>
    </location>
</feature>
<dbReference type="InterPro" id="IPR000742">
    <property type="entry name" value="EGF"/>
</dbReference>
<evidence type="ECO:0000256" key="4">
    <source>
        <dbReference type="ARBA" id="ARBA00023157"/>
    </source>
</evidence>
<evidence type="ECO:0000313" key="11">
    <source>
        <dbReference type="Proteomes" id="UP000324222"/>
    </source>
</evidence>
<evidence type="ECO:0000313" key="10">
    <source>
        <dbReference type="EMBL" id="MPC17262.1"/>
    </source>
</evidence>
<dbReference type="CDD" id="cd00054">
    <property type="entry name" value="EGF_CA"/>
    <property type="match status" value="1"/>
</dbReference>
<dbReference type="SMART" id="SM00181">
    <property type="entry name" value="EGF"/>
    <property type="match status" value="2"/>
</dbReference>
<dbReference type="GO" id="GO:0007219">
    <property type="term" value="P:Notch signaling pathway"/>
    <property type="evidence" value="ECO:0007669"/>
    <property type="project" value="TreeGrafter"/>
</dbReference>
<dbReference type="SUPFAM" id="SSF57196">
    <property type="entry name" value="EGF/Laminin"/>
    <property type="match status" value="2"/>
</dbReference>
<dbReference type="GO" id="GO:0005509">
    <property type="term" value="F:calcium ion binding"/>
    <property type="evidence" value="ECO:0007669"/>
    <property type="project" value="InterPro"/>
</dbReference>
<keyword evidence="7" id="KW-0472">Membrane</keyword>
<dbReference type="InterPro" id="IPR000152">
    <property type="entry name" value="EGF-type_Asp/Asn_hydroxyl_site"/>
</dbReference>
<dbReference type="InterPro" id="IPR001881">
    <property type="entry name" value="EGF-like_Ca-bd_dom"/>
</dbReference>
<dbReference type="Pfam" id="PF02210">
    <property type="entry name" value="Laminin_G_2"/>
    <property type="match status" value="1"/>
</dbReference>
<dbReference type="Gene3D" id="2.60.120.200">
    <property type="match status" value="1"/>
</dbReference>
<dbReference type="PROSITE" id="PS00022">
    <property type="entry name" value="EGF_1"/>
    <property type="match status" value="1"/>
</dbReference>
<evidence type="ECO:0000256" key="7">
    <source>
        <dbReference type="SAM" id="Phobius"/>
    </source>
</evidence>
<proteinExistence type="predicted"/>
<dbReference type="PANTHER" id="PTHR12916">
    <property type="entry name" value="CYTOCHROME C OXIDASE POLYPEPTIDE VIC-2"/>
    <property type="match status" value="1"/>
</dbReference>
<evidence type="ECO:0000259" key="9">
    <source>
        <dbReference type="PROSITE" id="PS50026"/>
    </source>
</evidence>
<dbReference type="SMART" id="SM00179">
    <property type="entry name" value="EGF_CA"/>
    <property type="match status" value="1"/>
</dbReference>
<dbReference type="FunFam" id="2.10.25.10:FF:000004">
    <property type="entry name" value="Neurogenic locus notch 1"/>
    <property type="match status" value="1"/>
</dbReference>
<evidence type="ECO:0000256" key="1">
    <source>
        <dbReference type="ARBA" id="ARBA00022536"/>
    </source>
</evidence>
<feature type="disulfide bond" evidence="6">
    <location>
        <begin position="293"/>
        <end position="302"/>
    </location>
</feature>
<feature type="domain" description="EGF-like" evidence="9">
    <location>
        <begin position="267"/>
        <end position="303"/>
    </location>
</feature>
<dbReference type="PROSITE" id="PS00010">
    <property type="entry name" value="ASX_HYDROXYL"/>
    <property type="match status" value="1"/>
</dbReference>
<evidence type="ECO:0000256" key="5">
    <source>
        <dbReference type="ARBA" id="ARBA00023180"/>
    </source>
</evidence>
<comment type="caution">
    <text evidence="6">Lacks conserved residue(s) required for the propagation of feature annotation.</text>
</comment>
<sequence>MTEVGVGVCLARAGASGVWVVDANRTALVTPRFLTVASGCSCRSRQPQILQQQYQEHREEEQLASVKGHQPSVAAVTRPTSCQPSPCLNHGRCIAKPRGPSFRTWEASGQLLAVTSHHERDQMVIHLAAGHLCVQLTLHPRAKSLLCLSRSHLSDGRWHSVTASRHGEWLELLADEGDGLLYNTTATPSSLYGWTAPLLVDRHEGVHVGGSPEYVGVSLQAVHSDFRDACANVTCSEPLTCVDVWRRHECGCGEGAALVRETGTCRDVNECLWSPCFNGGTCINHEPGYMCLCPEPFTGEHCTVSMTRYSALTLSFSALVLLLVFSCVILGTTILI</sequence>
<keyword evidence="2" id="KW-0732">Signal</keyword>
<dbReference type="Proteomes" id="UP000324222">
    <property type="component" value="Unassembled WGS sequence"/>
</dbReference>
<keyword evidence="3" id="KW-0677">Repeat</keyword>
<evidence type="ECO:0000256" key="3">
    <source>
        <dbReference type="ARBA" id="ARBA00022737"/>
    </source>
</evidence>
<dbReference type="Gene3D" id="2.10.25.10">
    <property type="entry name" value="Laminin"/>
    <property type="match status" value="1"/>
</dbReference>
<feature type="transmembrane region" description="Helical" evidence="7">
    <location>
        <begin position="311"/>
        <end position="335"/>
    </location>
</feature>
<keyword evidence="5" id="KW-0325">Glycoprotein</keyword>
<dbReference type="PROSITE" id="PS50026">
    <property type="entry name" value="EGF_3"/>
    <property type="match status" value="1"/>
</dbReference>
<evidence type="ECO:0000256" key="6">
    <source>
        <dbReference type="PROSITE-ProRule" id="PRU00076"/>
    </source>
</evidence>
<gene>
    <name evidence="10" type="primary">CadN2_18</name>
    <name evidence="10" type="ORF">E2C01_010111</name>
</gene>
<accession>A0A5B7D7I0</accession>
<dbReference type="SUPFAM" id="SSF49899">
    <property type="entry name" value="Concanavalin A-like lectins/glucanases"/>
    <property type="match status" value="1"/>
</dbReference>
<dbReference type="OrthoDB" id="6252479at2759"/>
<dbReference type="AlphaFoldDB" id="A0A5B7D7I0"/>
<dbReference type="GO" id="GO:0005112">
    <property type="term" value="F:Notch binding"/>
    <property type="evidence" value="ECO:0007669"/>
    <property type="project" value="TreeGrafter"/>
</dbReference>
<evidence type="ECO:0000256" key="2">
    <source>
        <dbReference type="ARBA" id="ARBA00022729"/>
    </source>
</evidence>
<name>A0A5B7D7I0_PORTR</name>
<dbReference type="InterPro" id="IPR001791">
    <property type="entry name" value="Laminin_G"/>
</dbReference>
<keyword evidence="11" id="KW-1185">Reference proteome</keyword>
<dbReference type="PROSITE" id="PS01187">
    <property type="entry name" value="EGF_CA"/>
    <property type="match status" value="1"/>
</dbReference>
<dbReference type="InterPro" id="IPR018097">
    <property type="entry name" value="EGF_Ca-bd_CS"/>
</dbReference>
<keyword evidence="7" id="KW-0812">Transmembrane</keyword>
<dbReference type="CDD" id="cd00110">
    <property type="entry name" value="LamG"/>
    <property type="match status" value="1"/>
</dbReference>
<dbReference type="PANTHER" id="PTHR12916:SF9">
    <property type="entry name" value="NEUROGENIC LOCUS NOTCH HOMOLOG PROTEIN 1-RELATED"/>
    <property type="match status" value="1"/>
</dbReference>
<dbReference type="EMBL" id="VSRR010000573">
    <property type="protein sequence ID" value="MPC17262.1"/>
    <property type="molecule type" value="Genomic_DNA"/>
</dbReference>
<keyword evidence="7" id="KW-1133">Transmembrane helix</keyword>